<dbReference type="Proteomes" id="UP000054423">
    <property type="component" value="Unassembled WGS sequence"/>
</dbReference>
<feature type="transmembrane region" description="Helical" evidence="1">
    <location>
        <begin position="37"/>
        <end position="59"/>
    </location>
</feature>
<keyword evidence="1" id="KW-0472">Membrane</keyword>
<keyword evidence="1" id="KW-0812">Transmembrane</keyword>
<dbReference type="EMBL" id="KI678220">
    <property type="protein sequence ID" value="ETL99875.1"/>
    <property type="molecule type" value="Genomic_DNA"/>
</dbReference>
<feature type="transmembrane region" description="Helical" evidence="1">
    <location>
        <begin position="79"/>
        <end position="101"/>
    </location>
</feature>
<feature type="transmembrane region" description="Helical" evidence="1">
    <location>
        <begin position="12"/>
        <end position="30"/>
    </location>
</feature>
<reference evidence="2" key="1">
    <citation type="submission" date="2013-11" db="EMBL/GenBank/DDBJ databases">
        <title>The Genome Sequence of Phytophthora parasitica CHvinca01.</title>
        <authorList>
            <consortium name="The Broad Institute Genomics Platform"/>
            <person name="Russ C."/>
            <person name="Tyler B."/>
            <person name="Panabieres F."/>
            <person name="Shan W."/>
            <person name="Tripathy S."/>
            <person name="Grunwald N."/>
            <person name="Machado M."/>
            <person name="Johnson C.S."/>
            <person name="Arredondo F."/>
            <person name="Hong C."/>
            <person name="Coffey M."/>
            <person name="Young S.K."/>
            <person name="Zeng Q."/>
            <person name="Gargeya S."/>
            <person name="Fitzgerald M."/>
            <person name="Abouelleil A."/>
            <person name="Alvarado L."/>
            <person name="Chapman S.B."/>
            <person name="Gainer-Dewar J."/>
            <person name="Goldberg J."/>
            <person name="Griggs A."/>
            <person name="Gujja S."/>
            <person name="Hansen M."/>
            <person name="Howarth C."/>
            <person name="Imamovic A."/>
            <person name="Ireland A."/>
            <person name="Larimer J."/>
            <person name="McCowan C."/>
            <person name="Murphy C."/>
            <person name="Pearson M."/>
            <person name="Poon T.W."/>
            <person name="Priest M."/>
            <person name="Roberts A."/>
            <person name="Saif S."/>
            <person name="Shea T."/>
            <person name="Sykes S."/>
            <person name="Wortman J."/>
            <person name="Nusbaum C."/>
            <person name="Birren B."/>
        </authorList>
    </citation>
    <scope>NUCLEOTIDE SEQUENCE [LARGE SCALE GENOMIC DNA]</scope>
    <source>
        <strain evidence="2">CHvinca01</strain>
    </source>
</reference>
<protein>
    <submittedName>
        <fullName evidence="2">Uncharacterized protein</fullName>
    </submittedName>
</protein>
<evidence type="ECO:0000256" key="1">
    <source>
        <dbReference type="SAM" id="Phobius"/>
    </source>
</evidence>
<gene>
    <name evidence="2" type="ORF">L917_03343</name>
</gene>
<sequence>MADQFAMAPGLLKVELVLAMLVPVPMPVLLVTELVQVVLLVLVLLAQEVLPVLVGWLELVALDVVSSEDLVPVVSSVDLVANLAVAWAELTGASVATVLAASVE</sequence>
<evidence type="ECO:0000313" key="2">
    <source>
        <dbReference type="EMBL" id="ETL99875.1"/>
    </source>
</evidence>
<accession>W2LT70</accession>
<organism evidence="2">
    <name type="scientific">Phytophthora nicotianae</name>
    <name type="common">Potato buckeye rot agent</name>
    <name type="synonym">Phytophthora parasitica</name>
    <dbReference type="NCBI Taxonomy" id="4792"/>
    <lineage>
        <taxon>Eukaryota</taxon>
        <taxon>Sar</taxon>
        <taxon>Stramenopiles</taxon>
        <taxon>Oomycota</taxon>
        <taxon>Peronosporomycetes</taxon>
        <taxon>Peronosporales</taxon>
        <taxon>Peronosporaceae</taxon>
        <taxon>Phytophthora</taxon>
    </lineage>
</organism>
<dbReference type="AlphaFoldDB" id="W2LT70"/>
<proteinExistence type="predicted"/>
<name>W2LT70_PHYNI</name>
<keyword evidence="1" id="KW-1133">Transmembrane helix</keyword>